<dbReference type="PANTHER" id="PTHR14454:SF11">
    <property type="entry name" value="SERRANO, ISOFORM F"/>
    <property type="match status" value="1"/>
</dbReference>
<feature type="region of interest" description="Disordered" evidence="2">
    <location>
        <begin position="740"/>
        <end position="830"/>
    </location>
</feature>
<accession>A0A8J2RCM2</accession>
<dbReference type="Pfam" id="PF12736">
    <property type="entry name" value="CABIT"/>
    <property type="match status" value="1"/>
</dbReference>
<feature type="region of interest" description="Disordered" evidence="2">
    <location>
        <begin position="501"/>
        <end position="590"/>
    </location>
</feature>
<keyword evidence="5" id="KW-1185">Reference proteome</keyword>
<feature type="region of interest" description="Disordered" evidence="2">
    <location>
        <begin position="420"/>
        <end position="439"/>
    </location>
</feature>
<comment type="caution">
    <text evidence="4">The sequence shown here is derived from an EMBL/GenBank/DDBJ whole genome shotgun (WGS) entry which is preliminary data.</text>
</comment>
<feature type="compositionally biased region" description="Low complexity" evidence="2">
    <location>
        <begin position="501"/>
        <end position="525"/>
    </location>
</feature>
<organism evidence="4 5">
    <name type="scientific">Daphnia galeata</name>
    <dbReference type="NCBI Taxonomy" id="27404"/>
    <lineage>
        <taxon>Eukaryota</taxon>
        <taxon>Metazoa</taxon>
        <taxon>Ecdysozoa</taxon>
        <taxon>Arthropoda</taxon>
        <taxon>Crustacea</taxon>
        <taxon>Branchiopoda</taxon>
        <taxon>Diplostraca</taxon>
        <taxon>Cladocera</taxon>
        <taxon>Anomopoda</taxon>
        <taxon>Daphniidae</taxon>
        <taxon>Daphnia</taxon>
    </lineage>
</organism>
<reference evidence="4" key="1">
    <citation type="submission" date="2021-11" db="EMBL/GenBank/DDBJ databases">
        <authorList>
            <person name="Schell T."/>
        </authorList>
    </citation>
    <scope>NUCLEOTIDE SEQUENCE</scope>
    <source>
        <strain evidence="4">M5</strain>
    </source>
</reference>
<name>A0A8J2RCM2_9CRUS</name>
<feature type="region of interest" description="Disordered" evidence="2">
    <location>
        <begin position="670"/>
        <end position="715"/>
    </location>
</feature>
<evidence type="ECO:0000256" key="2">
    <source>
        <dbReference type="SAM" id="MobiDB-lite"/>
    </source>
</evidence>
<dbReference type="InterPro" id="IPR025946">
    <property type="entry name" value="CABIT_dom"/>
</dbReference>
<feature type="compositionally biased region" description="Basic residues" evidence="2">
    <location>
        <begin position="820"/>
        <end position="830"/>
    </location>
</feature>
<evidence type="ECO:0000313" key="4">
    <source>
        <dbReference type="EMBL" id="CAH0099818.1"/>
    </source>
</evidence>
<sequence>MAGSDGAILLTTARWSGSSGSGSSAGQSDESPHVYLHDVVKSGEMPQLVRIVKGSYLGLGAPSLPNPSLSSTALVASAGVSLRLAVQCLKFKDNHKTVNVGPKLAIPETFDGYFEILNEDGRAVRGIESVSELTRKFPDSCLVRQNIKVFYQQSTEVTNNINSKSSDHHHHHVNSHITERSRTLTSGELLVLVGEVTNGGVTSPSSGQRFLHCLDSRGDHVYLPMDMRAKFSVVAKEDNQQGISGVHRIRALLNKRLPLTVRMVSGSPPAGLKIGQQFCYEMRLLASFREEMIVAMPLGVNQGKTSPDGPGVVIIPPTVSLKLQLPVNRQSLKATKEFARMTERCLHQYGLLSDRIQVYDAHFSKNLRFDGQHWRVPVPLLLAPLRRSTSDLIQSITGHGGNKKNSSSMDNSMNALQSLTTEELPEGEEDDGQQGDDLPAEYDEIDQIYDYIRGFAPLPKNLKTTSTSTYDIFNESSNRVVSNRKSEQRRNLYNKVVSNKNVSNNHSSHQQQQQQQQPKANQVNKPVPPPLETIPTHRNRINSYSKEVISSSNSPTTTTTTTTEKESADKNSPPTVTITVNGTSSPEPVAKPRMYRQRSALVSGIGAAPSTAASAGQRLYSKNPAVVIHQHRSSGMLSPAESKQSLTPSPLFNIRYKSMTNLLLANSAADSDTLGSSQSGGRCSGGSAGSAAVRSPHHHINPTNQPRHHQQQHYMRQISAPPVSQHRLFQLHRPRSLTDLLWGRGSSGDQRNNNRTSSGHNNVKSPLKINLHPTVVADVIPSSRTSGLKREIPGRRRHSGSNHHLLNTATGNGSSSSHTTTKKHTIFYHL</sequence>
<feature type="domain" description="CABIT" evidence="3">
    <location>
        <begin position="45"/>
        <end position="337"/>
    </location>
</feature>
<dbReference type="Proteomes" id="UP000789390">
    <property type="component" value="Unassembled WGS sequence"/>
</dbReference>
<gene>
    <name evidence="4" type="ORF">DGAL_LOCUS1976</name>
</gene>
<proteinExistence type="predicted"/>
<evidence type="ECO:0000313" key="5">
    <source>
        <dbReference type="Proteomes" id="UP000789390"/>
    </source>
</evidence>
<dbReference type="PANTHER" id="PTHR14454">
    <property type="entry name" value="GRB2-ASSOCIATED AND REGULATOR OF MAPK PROTEIN FAMILY MEMBER"/>
    <property type="match status" value="1"/>
</dbReference>
<feature type="compositionally biased region" description="Polar residues" evidence="2">
    <location>
        <begin position="541"/>
        <end position="555"/>
    </location>
</feature>
<feature type="compositionally biased region" description="Basic residues" evidence="2">
    <location>
        <begin position="695"/>
        <end position="711"/>
    </location>
</feature>
<protein>
    <recommendedName>
        <fullName evidence="3">CABIT domain-containing protein</fullName>
    </recommendedName>
</protein>
<dbReference type="OrthoDB" id="6077228at2759"/>
<feature type="compositionally biased region" description="Polar residues" evidence="2">
    <location>
        <begin position="747"/>
        <end position="764"/>
    </location>
</feature>
<feature type="compositionally biased region" description="Low complexity" evidence="2">
    <location>
        <begin position="807"/>
        <end position="819"/>
    </location>
</feature>
<keyword evidence="1" id="KW-0597">Phosphoprotein</keyword>
<dbReference type="InterPro" id="IPR052281">
    <property type="entry name" value="GAREM"/>
</dbReference>
<feature type="compositionally biased region" description="Acidic residues" evidence="2">
    <location>
        <begin position="423"/>
        <end position="439"/>
    </location>
</feature>
<dbReference type="EMBL" id="CAKKLH010000024">
    <property type="protein sequence ID" value="CAH0099818.1"/>
    <property type="molecule type" value="Genomic_DNA"/>
</dbReference>
<evidence type="ECO:0000256" key="1">
    <source>
        <dbReference type="ARBA" id="ARBA00022553"/>
    </source>
</evidence>
<feature type="compositionally biased region" description="Polar residues" evidence="2">
    <location>
        <begin position="570"/>
        <end position="586"/>
    </location>
</feature>
<dbReference type="AlphaFoldDB" id="A0A8J2RCM2"/>
<evidence type="ECO:0000259" key="3">
    <source>
        <dbReference type="Pfam" id="PF12736"/>
    </source>
</evidence>